<name>A0AAE3FMQ1_9CREN</name>
<feature type="transmembrane region" description="Helical" evidence="2">
    <location>
        <begin position="260"/>
        <end position="284"/>
    </location>
</feature>
<feature type="transmembrane region" description="Helical" evidence="2">
    <location>
        <begin position="78"/>
        <end position="96"/>
    </location>
</feature>
<gene>
    <name evidence="3" type="primary">cbsB</name>
    <name evidence="3" type="ORF">TQ35_009310</name>
</gene>
<organism evidence="3">
    <name type="scientific">Candidatus Aramenus sulfurataquae</name>
    <dbReference type="NCBI Taxonomy" id="1326980"/>
    <lineage>
        <taxon>Archaea</taxon>
        <taxon>Thermoproteota</taxon>
        <taxon>Thermoprotei</taxon>
        <taxon>Sulfolobales</taxon>
        <taxon>Sulfolobaceae</taxon>
        <taxon>Candidatus Aramenus</taxon>
    </lineage>
</organism>
<accession>A0AAE3FMQ1</accession>
<keyword evidence="2" id="KW-0812">Transmembrane</keyword>
<feature type="transmembrane region" description="Helical" evidence="2">
    <location>
        <begin position="129"/>
        <end position="150"/>
    </location>
</feature>
<dbReference type="NCBIfam" id="TIGR03155">
    <property type="entry name" value="sulfolob_CbsB"/>
    <property type="match status" value="1"/>
</dbReference>
<reference evidence="3" key="1">
    <citation type="submission" date="2022-05" db="EMBL/GenBank/DDBJ databases">
        <title>Metagenome Sequencing of an Archaeal-Dominated Microbial Community from a Hot Spring at the Los Azufres Geothermal Field, Mexico.</title>
        <authorList>
            <person name="Marin-Paredes R."/>
            <person name="Martinez-Romero E."/>
            <person name="Servin-Garciduenas L.E."/>
        </authorList>
    </citation>
    <scope>NUCLEOTIDE SEQUENCE</scope>
    <source>
        <strain evidence="3">AZ1-454</strain>
    </source>
</reference>
<dbReference type="AlphaFoldDB" id="A0AAE3FMQ1"/>
<protein>
    <recommendedName>
        <fullName evidence="1">Cytochrome b558/566 subunit B</fullName>
    </recommendedName>
</protein>
<evidence type="ECO:0000256" key="1">
    <source>
        <dbReference type="NCBIfam" id="TIGR03155"/>
    </source>
</evidence>
<sequence>MSLFREIKGNFNVFLAILGISSFFQFAFKEAFMYPSVLPLNVPYESQFEEIGNVFFYLYFLSMTFVSFLLGNKYKVMYLVGFSLVASFLASFVPGYNLSPLWYYFEVFIGVIGIALVLESLLKSSIRSLLLVPSALLVVVGVVASISLNVYHQSLFANYLALYLASLVGFLLYLVIWRKIKSVRSYAGLGVFLLILVPFLFLEKQVAENRYMEMLMNMILPSVLGIDLYNPFQIVYLVFAMGMSFALVFMALVKGNYAAGIGYLMLFSTVFLGIEGYLLVVYMLSPVVGFGLMTYADEGKPLWYLAGGKLVQRVKDKSSQ</sequence>
<feature type="transmembrane region" description="Helical" evidence="2">
    <location>
        <begin position="102"/>
        <end position="122"/>
    </location>
</feature>
<keyword evidence="2" id="KW-0472">Membrane</keyword>
<proteinExistence type="predicted"/>
<evidence type="ECO:0000256" key="2">
    <source>
        <dbReference type="SAM" id="Phobius"/>
    </source>
</evidence>
<dbReference type="EMBL" id="JZWS02000033">
    <property type="protein sequence ID" value="MCL7344753.1"/>
    <property type="molecule type" value="Genomic_DNA"/>
</dbReference>
<feature type="transmembrane region" description="Helical" evidence="2">
    <location>
        <begin position="12"/>
        <end position="34"/>
    </location>
</feature>
<dbReference type="InterPro" id="IPR017573">
    <property type="entry name" value="Cyt_b558/566_suB"/>
</dbReference>
<evidence type="ECO:0000313" key="3">
    <source>
        <dbReference type="EMBL" id="MCL7344753.1"/>
    </source>
</evidence>
<feature type="transmembrane region" description="Helical" evidence="2">
    <location>
        <begin position="54"/>
        <end position="71"/>
    </location>
</feature>
<feature type="transmembrane region" description="Helical" evidence="2">
    <location>
        <begin position="156"/>
        <end position="176"/>
    </location>
</feature>
<comment type="caution">
    <text evidence="3">The sequence shown here is derived from an EMBL/GenBank/DDBJ whole genome shotgun (WGS) entry which is preliminary data.</text>
</comment>
<feature type="transmembrane region" description="Helical" evidence="2">
    <location>
        <begin position="183"/>
        <end position="202"/>
    </location>
</feature>
<keyword evidence="2" id="KW-1133">Transmembrane helix</keyword>
<feature type="transmembrane region" description="Helical" evidence="2">
    <location>
        <begin position="234"/>
        <end position="253"/>
    </location>
</feature>